<dbReference type="EMBL" id="QRXR01000003">
    <property type="protein sequence ID" value="RGU27820.1"/>
    <property type="molecule type" value="Genomic_DNA"/>
</dbReference>
<reference evidence="11 12" key="1">
    <citation type="submission" date="2018-08" db="EMBL/GenBank/DDBJ databases">
        <title>A genome reference for cultivated species of the human gut microbiota.</title>
        <authorList>
            <person name="Zou Y."/>
            <person name="Xue W."/>
            <person name="Luo G."/>
        </authorList>
    </citation>
    <scope>NUCLEOTIDE SEQUENCE [LARGE SCALE GENOMIC DNA]</scope>
    <source>
        <strain evidence="10 12">AF17-27</strain>
        <strain evidence="9 11">OM07-13</strain>
    </source>
</reference>
<evidence type="ECO:0000256" key="4">
    <source>
        <dbReference type="ARBA" id="ARBA00022692"/>
    </source>
</evidence>
<dbReference type="SUPFAM" id="SSF161098">
    <property type="entry name" value="MetI-like"/>
    <property type="match status" value="1"/>
</dbReference>
<accession>A0A3E4YDU6</accession>
<protein>
    <submittedName>
        <fullName evidence="9">Carbohydrate ABC transporter permease</fullName>
    </submittedName>
</protein>
<evidence type="ECO:0000256" key="5">
    <source>
        <dbReference type="ARBA" id="ARBA00022989"/>
    </source>
</evidence>
<dbReference type="AlphaFoldDB" id="A0A3E4YDU6"/>
<dbReference type="CDD" id="cd06261">
    <property type="entry name" value="TM_PBP2"/>
    <property type="match status" value="1"/>
</dbReference>
<keyword evidence="2 7" id="KW-0813">Transport</keyword>
<feature type="transmembrane region" description="Helical" evidence="7">
    <location>
        <begin position="109"/>
        <end position="133"/>
    </location>
</feature>
<dbReference type="Pfam" id="PF00528">
    <property type="entry name" value="BPD_transp_1"/>
    <property type="match status" value="1"/>
</dbReference>
<organism evidence="9 11">
    <name type="scientific">Agathobacter rectalis</name>
    <dbReference type="NCBI Taxonomy" id="39491"/>
    <lineage>
        <taxon>Bacteria</taxon>
        <taxon>Bacillati</taxon>
        <taxon>Bacillota</taxon>
        <taxon>Clostridia</taxon>
        <taxon>Lachnospirales</taxon>
        <taxon>Lachnospiraceae</taxon>
        <taxon>Agathobacter</taxon>
    </lineage>
</organism>
<dbReference type="RefSeq" id="WP_117718507.1">
    <property type="nucleotide sequence ID" value="NZ_QRIB01000003.1"/>
</dbReference>
<dbReference type="InterPro" id="IPR000515">
    <property type="entry name" value="MetI-like"/>
</dbReference>
<dbReference type="Proteomes" id="UP000260758">
    <property type="component" value="Unassembled WGS sequence"/>
</dbReference>
<feature type="transmembrane region" description="Helical" evidence="7">
    <location>
        <begin position="184"/>
        <end position="207"/>
    </location>
</feature>
<proteinExistence type="inferred from homology"/>
<dbReference type="PANTHER" id="PTHR43744:SF12">
    <property type="entry name" value="ABC TRANSPORTER PERMEASE PROTEIN MG189-RELATED"/>
    <property type="match status" value="1"/>
</dbReference>
<comment type="similarity">
    <text evidence="7">Belongs to the binding-protein-dependent transport system permease family.</text>
</comment>
<comment type="caution">
    <text evidence="9">The sequence shown here is derived from an EMBL/GenBank/DDBJ whole genome shotgun (WGS) entry which is preliminary data.</text>
</comment>
<dbReference type="GO" id="GO:0055085">
    <property type="term" value="P:transmembrane transport"/>
    <property type="evidence" value="ECO:0007669"/>
    <property type="project" value="InterPro"/>
</dbReference>
<dbReference type="Gene3D" id="1.10.3720.10">
    <property type="entry name" value="MetI-like"/>
    <property type="match status" value="1"/>
</dbReference>
<dbReference type="Proteomes" id="UP000283765">
    <property type="component" value="Unassembled WGS sequence"/>
</dbReference>
<dbReference type="EMBL" id="QSTP01000003">
    <property type="protein sequence ID" value="RGM72947.1"/>
    <property type="molecule type" value="Genomic_DNA"/>
</dbReference>
<keyword evidence="3" id="KW-1003">Cell membrane</keyword>
<feature type="transmembrane region" description="Helical" evidence="7">
    <location>
        <begin position="145"/>
        <end position="163"/>
    </location>
</feature>
<dbReference type="GO" id="GO:0005886">
    <property type="term" value="C:plasma membrane"/>
    <property type="evidence" value="ECO:0007669"/>
    <property type="project" value="UniProtKB-SubCell"/>
</dbReference>
<evidence type="ECO:0000256" key="7">
    <source>
        <dbReference type="RuleBase" id="RU363032"/>
    </source>
</evidence>
<dbReference type="InterPro" id="IPR035906">
    <property type="entry name" value="MetI-like_sf"/>
</dbReference>
<keyword evidence="4 7" id="KW-0812">Transmembrane</keyword>
<dbReference type="PROSITE" id="PS50928">
    <property type="entry name" value="ABC_TM1"/>
    <property type="match status" value="1"/>
</dbReference>
<evidence type="ECO:0000256" key="2">
    <source>
        <dbReference type="ARBA" id="ARBA00022448"/>
    </source>
</evidence>
<feature type="transmembrane region" description="Helical" evidence="7">
    <location>
        <begin position="14"/>
        <end position="36"/>
    </location>
</feature>
<evidence type="ECO:0000313" key="12">
    <source>
        <dbReference type="Proteomes" id="UP000283765"/>
    </source>
</evidence>
<keyword evidence="5 7" id="KW-1133">Transmembrane helix</keyword>
<evidence type="ECO:0000313" key="10">
    <source>
        <dbReference type="EMBL" id="RGU27820.1"/>
    </source>
</evidence>
<comment type="subcellular location">
    <subcellularLocation>
        <location evidence="1 7">Cell membrane</location>
        <topology evidence="1 7">Multi-pass membrane protein</topology>
    </subcellularLocation>
</comment>
<gene>
    <name evidence="10" type="ORF">DWW89_02830</name>
    <name evidence="9" type="ORF">DXB99_04685</name>
</gene>
<evidence type="ECO:0000256" key="1">
    <source>
        <dbReference type="ARBA" id="ARBA00004651"/>
    </source>
</evidence>
<sequence>MVKKYTVIDRIDAIVKWIILIIVGVFTAFPFLWMVVSAFKTKEEIMDTSKFLPQSLHWENFITVIFNSPIPRYIINSLFISLAIVFIQIITGALIAYAIVFMKFKGRGILFGIIMVTYMLPTAATYIPSYIILANHQLLNTYTGLIISSSVSIFGIFLLRQAFMQVPSAMVEAAQIDGASHFRILHLVVFPMTKSSFITFGLMSFIASYNNYMWPSLITNDSDKYMVSQGLRSFFIEGGAYGTEWSLVMAASAVIVIPLLIMFAFAQKWFIDGIGGDTGVKG</sequence>
<keyword evidence="6 7" id="KW-0472">Membrane</keyword>
<feature type="domain" description="ABC transmembrane type-1" evidence="8">
    <location>
        <begin position="74"/>
        <end position="266"/>
    </location>
</feature>
<evidence type="ECO:0000313" key="11">
    <source>
        <dbReference type="Proteomes" id="UP000260758"/>
    </source>
</evidence>
<evidence type="ECO:0000256" key="3">
    <source>
        <dbReference type="ARBA" id="ARBA00022475"/>
    </source>
</evidence>
<evidence type="ECO:0000256" key="6">
    <source>
        <dbReference type="ARBA" id="ARBA00023136"/>
    </source>
</evidence>
<feature type="transmembrane region" description="Helical" evidence="7">
    <location>
        <begin position="245"/>
        <end position="266"/>
    </location>
</feature>
<evidence type="ECO:0000313" key="9">
    <source>
        <dbReference type="EMBL" id="RGM72947.1"/>
    </source>
</evidence>
<feature type="transmembrane region" description="Helical" evidence="7">
    <location>
        <begin position="78"/>
        <end position="102"/>
    </location>
</feature>
<name>A0A3E4YDU6_9FIRM</name>
<evidence type="ECO:0000259" key="8">
    <source>
        <dbReference type="PROSITE" id="PS50928"/>
    </source>
</evidence>
<dbReference type="PANTHER" id="PTHR43744">
    <property type="entry name" value="ABC TRANSPORTER PERMEASE PROTEIN MG189-RELATED-RELATED"/>
    <property type="match status" value="1"/>
</dbReference>